<reference evidence="1" key="1">
    <citation type="journal article" date="2020" name="Stud. Mycol.">
        <title>101 Dothideomycetes genomes: a test case for predicting lifestyles and emergence of pathogens.</title>
        <authorList>
            <person name="Haridas S."/>
            <person name="Albert R."/>
            <person name="Binder M."/>
            <person name="Bloem J."/>
            <person name="Labutti K."/>
            <person name="Salamov A."/>
            <person name="Andreopoulos B."/>
            <person name="Baker S."/>
            <person name="Barry K."/>
            <person name="Bills G."/>
            <person name="Bluhm B."/>
            <person name="Cannon C."/>
            <person name="Castanera R."/>
            <person name="Culley D."/>
            <person name="Daum C."/>
            <person name="Ezra D."/>
            <person name="Gonzalez J."/>
            <person name="Henrissat B."/>
            <person name="Kuo A."/>
            <person name="Liang C."/>
            <person name="Lipzen A."/>
            <person name="Lutzoni F."/>
            <person name="Magnuson J."/>
            <person name="Mondo S."/>
            <person name="Nolan M."/>
            <person name="Ohm R."/>
            <person name="Pangilinan J."/>
            <person name="Park H.-J."/>
            <person name="Ramirez L."/>
            <person name="Alfaro M."/>
            <person name="Sun H."/>
            <person name="Tritt A."/>
            <person name="Yoshinaga Y."/>
            <person name="Zwiers L.-H."/>
            <person name="Turgeon B."/>
            <person name="Goodwin S."/>
            <person name="Spatafora J."/>
            <person name="Crous P."/>
            <person name="Grigoriev I."/>
        </authorList>
    </citation>
    <scope>NUCLEOTIDE SEQUENCE</scope>
    <source>
        <strain evidence="1">CBS 116005</strain>
    </source>
</reference>
<sequence length="233" mass="26798">MRFFDQIIFGMMAALPYRDPPHGEIISALTELYTLLDRLGAIEPNIVRLPPHALDALNRTAALAAGYAPEAVELMGRLPYLANEDVELMPSTVPINHISPQAGRLLHPWATFEGPVDAMNYHHVPGVRPRAFLDPLIKKYRELTYLGNPMSRHMDFGAPPNADAKPPFDWPEADKQKWQGMWKDWQAVRKLEKLYLECGWDVNTSEQRSFRRDEFLQKRLQYWESIEPLSESC</sequence>
<dbReference type="AlphaFoldDB" id="A0A6G1L281"/>
<protein>
    <submittedName>
        <fullName evidence="1">Uncharacterized protein</fullName>
    </submittedName>
</protein>
<name>A0A6G1L281_9PEZI</name>
<proteinExistence type="predicted"/>
<keyword evidence="2" id="KW-1185">Reference proteome</keyword>
<dbReference type="Proteomes" id="UP000799436">
    <property type="component" value="Unassembled WGS sequence"/>
</dbReference>
<evidence type="ECO:0000313" key="1">
    <source>
        <dbReference type="EMBL" id="KAF2766538.1"/>
    </source>
</evidence>
<organism evidence="1 2">
    <name type="scientific">Teratosphaeria nubilosa</name>
    <dbReference type="NCBI Taxonomy" id="161662"/>
    <lineage>
        <taxon>Eukaryota</taxon>
        <taxon>Fungi</taxon>
        <taxon>Dikarya</taxon>
        <taxon>Ascomycota</taxon>
        <taxon>Pezizomycotina</taxon>
        <taxon>Dothideomycetes</taxon>
        <taxon>Dothideomycetidae</taxon>
        <taxon>Mycosphaerellales</taxon>
        <taxon>Teratosphaeriaceae</taxon>
        <taxon>Teratosphaeria</taxon>
    </lineage>
</organism>
<dbReference type="OrthoDB" id="3903303at2759"/>
<gene>
    <name evidence="1" type="ORF">EJ03DRAFT_338317</name>
</gene>
<dbReference type="EMBL" id="ML995870">
    <property type="protein sequence ID" value="KAF2766538.1"/>
    <property type="molecule type" value="Genomic_DNA"/>
</dbReference>
<accession>A0A6G1L281</accession>
<evidence type="ECO:0000313" key="2">
    <source>
        <dbReference type="Proteomes" id="UP000799436"/>
    </source>
</evidence>